<proteinExistence type="inferred from homology"/>
<dbReference type="Gene3D" id="3.30.410.10">
    <property type="entry name" value="Cholesterol Oxidase, domain 2"/>
    <property type="match status" value="1"/>
</dbReference>
<dbReference type="SUPFAM" id="SSF51905">
    <property type="entry name" value="FAD/NAD(P)-binding domain"/>
    <property type="match status" value="1"/>
</dbReference>
<dbReference type="AlphaFoldDB" id="A0A7D7R0G4"/>
<comment type="cofactor">
    <cofactor evidence="1">
        <name>FAD</name>
        <dbReference type="ChEBI" id="CHEBI:57692"/>
    </cofactor>
</comment>
<evidence type="ECO:0000256" key="7">
    <source>
        <dbReference type="ARBA" id="ARBA00023098"/>
    </source>
</evidence>
<dbReference type="EC" id="5.3.3.1" evidence="11"/>
<reference evidence="19" key="1">
    <citation type="submission" date="2020-07" db="EMBL/GenBank/DDBJ databases">
        <title>novel species isolated from the respiratory tract of Marmot.</title>
        <authorList>
            <person name="Zhang G."/>
        </authorList>
    </citation>
    <scope>NUCLEOTIDE SEQUENCE [LARGE SCALE GENOMIC DNA]</scope>
    <source>
        <strain evidence="19">686</strain>
    </source>
</reference>
<feature type="signal peptide" evidence="16">
    <location>
        <begin position="1"/>
        <end position="37"/>
    </location>
</feature>
<keyword evidence="4" id="KW-0285">Flavoprotein</keyword>
<dbReference type="GO" id="GO:0008203">
    <property type="term" value="P:cholesterol metabolic process"/>
    <property type="evidence" value="ECO:0007669"/>
    <property type="project" value="UniProtKB-KW"/>
</dbReference>
<evidence type="ECO:0000256" key="4">
    <source>
        <dbReference type="ARBA" id="ARBA00022630"/>
    </source>
</evidence>
<evidence type="ECO:0000256" key="2">
    <source>
        <dbReference type="ARBA" id="ARBA00010790"/>
    </source>
</evidence>
<keyword evidence="16" id="KW-0732">Signal</keyword>
<keyword evidence="8" id="KW-1207">Sterol metabolism</keyword>
<feature type="chain" id="PRO_5028025547" description="Cholesterol oxidase" evidence="16">
    <location>
        <begin position="38"/>
        <end position="536"/>
    </location>
</feature>
<name>A0A7D7R0G4_9ACTN</name>
<evidence type="ECO:0000256" key="11">
    <source>
        <dbReference type="ARBA" id="ARBA00038856"/>
    </source>
</evidence>
<evidence type="ECO:0000256" key="16">
    <source>
        <dbReference type="SAM" id="SignalP"/>
    </source>
</evidence>
<dbReference type="GO" id="GO:0004769">
    <property type="term" value="F:steroid Delta-isomerase activity"/>
    <property type="evidence" value="ECO:0007669"/>
    <property type="project" value="UniProtKB-EC"/>
</dbReference>
<dbReference type="Gene3D" id="3.50.50.60">
    <property type="entry name" value="FAD/NAD(P)-binding domain"/>
    <property type="match status" value="1"/>
</dbReference>
<keyword evidence="10" id="KW-0413">Isomerase</keyword>
<dbReference type="PROSITE" id="PS51318">
    <property type="entry name" value="TAT"/>
    <property type="match status" value="1"/>
</dbReference>
<evidence type="ECO:0000256" key="1">
    <source>
        <dbReference type="ARBA" id="ARBA00001974"/>
    </source>
</evidence>
<dbReference type="EC" id="1.1.3.6" evidence="13"/>
<dbReference type="PANTHER" id="PTHR47470:SF1">
    <property type="entry name" value="FAD-DEPENDENT OXIDOREDUCTASE 2 FAD BINDING DOMAIN-CONTAINING PROTEIN"/>
    <property type="match status" value="1"/>
</dbReference>
<dbReference type="RefSeq" id="WP_219849075.1">
    <property type="nucleotide sequence ID" value="NZ_CP059491.1"/>
</dbReference>
<evidence type="ECO:0000256" key="14">
    <source>
        <dbReference type="ARBA" id="ARBA00049744"/>
    </source>
</evidence>
<evidence type="ECO:0000256" key="13">
    <source>
        <dbReference type="ARBA" id="ARBA00049723"/>
    </source>
</evidence>
<sequence>MNLDTSGPVVPRRTVIRSAAGAVALAALAATATPGRAAPGRTAIVIGTGFGGSVAALRLGEAGYTTTVFERGRRWPIRPDGNTFATFSNPDKRAAWFGSRAGANNATAIPVEPYPGVLDHVVGNGIEAVYGAGVGGGSLVFGSFTPVPRRRDFEHVFPAAADYSELMATYYPRAKRTLGVSPLPNDILSHPNYVGARSWLKVIARYGANPHFFDFAIDWDIVRAEIAGRRSPSVIVGELSYGVNSGAKKSTDRTYLAAAERTGNVTIAPMHEVFDIRPRARRAGFVVTARVRDEQGRTIRTVTAEADHLFMAAGSFHTTRMLVEARAKGSLPRLSPRIGDGFGTNGDFLTIRTNPSDDFGSVQGGPGYARIYDDHLSDTPMSMVYQATPLPAPLGKAGTTHLVQTHTDERGTVDFDHTTRTARLTYPYPEGSNDVDRQAASFISRFHQRTEVRYGRPANGVPVYPRAVGFGSASTYHGLGGVVMGQAATMNGAVRGYDNLYVVDGSFVPGAVGLVNPALTITALAERTMDRFLATH</sequence>
<gene>
    <name evidence="18" type="ORF">H1R19_11555</name>
</gene>
<evidence type="ECO:0000256" key="6">
    <source>
        <dbReference type="ARBA" id="ARBA00023002"/>
    </source>
</evidence>
<accession>A0A7D7R0G4</accession>
<keyword evidence="9" id="KW-0753">Steroid metabolism</keyword>
<keyword evidence="3" id="KW-0153">Cholesterol metabolism</keyword>
<comment type="similarity">
    <text evidence="2">Belongs to the GMC oxidoreductase family.</text>
</comment>
<dbReference type="GO" id="GO:0016995">
    <property type="term" value="F:cholesterol oxidase activity"/>
    <property type="evidence" value="ECO:0007669"/>
    <property type="project" value="UniProtKB-EC"/>
</dbReference>
<dbReference type="EMBL" id="CP059491">
    <property type="protein sequence ID" value="QMS99651.1"/>
    <property type="molecule type" value="Genomic_DNA"/>
</dbReference>
<evidence type="ECO:0000313" key="19">
    <source>
        <dbReference type="Proteomes" id="UP000515663"/>
    </source>
</evidence>
<dbReference type="KEGG" id="gji:H1R19_11555"/>
<dbReference type="Proteomes" id="UP000515663">
    <property type="component" value="Chromosome"/>
</dbReference>
<protein>
    <recommendedName>
        <fullName evidence="14">Cholesterol oxidase</fullName>
        <ecNumber evidence="13">1.1.3.6</ecNumber>
        <ecNumber evidence="11">5.3.3.1</ecNumber>
    </recommendedName>
    <alternativeName>
        <fullName evidence="15">Cholesterol isomerase</fullName>
    </alternativeName>
</protein>
<evidence type="ECO:0000256" key="12">
    <source>
        <dbReference type="ARBA" id="ARBA00049645"/>
    </source>
</evidence>
<dbReference type="PANTHER" id="PTHR47470">
    <property type="entry name" value="CHOLESTEROL OXIDASE"/>
    <property type="match status" value="1"/>
</dbReference>
<dbReference type="Pfam" id="PF05199">
    <property type="entry name" value="GMC_oxred_C"/>
    <property type="match status" value="1"/>
</dbReference>
<evidence type="ECO:0000256" key="10">
    <source>
        <dbReference type="ARBA" id="ARBA00023235"/>
    </source>
</evidence>
<evidence type="ECO:0000259" key="17">
    <source>
        <dbReference type="Pfam" id="PF05199"/>
    </source>
</evidence>
<evidence type="ECO:0000256" key="15">
    <source>
        <dbReference type="ARBA" id="ARBA00049778"/>
    </source>
</evidence>
<keyword evidence="6" id="KW-0560">Oxidoreductase</keyword>
<comment type="pathway">
    <text evidence="12">Steroid metabolism; cholesterol degradation.</text>
</comment>
<dbReference type="InterPro" id="IPR007867">
    <property type="entry name" value="GMC_OxRtase_C"/>
</dbReference>
<keyword evidence="5" id="KW-0274">FAD</keyword>
<dbReference type="SUPFAM" id="SSF54373">
    <property type="entry name" value="FAD-linked reductases, C-terminal domain"/>
    <property type="match status" value="1"/>
</dbReference>
<evidence type="ECO:0000256" key="5">
    <source>
        <dbReference type="ARBA" id="ARBA00022827"/>
    </source>
</evidence>
<evidence type="ECO:0000256" key="9">
    <source>
        <dbReference type="ARBA" id="ARBA00023221"/>
    </source>
</evidence>
<evidence type="ECO:0000313" key="18">
    <source>
        <dbReference type="EMBL" id="QMS99651.1"/>
    </source>
</evidence>
<evidence type="ECO:0000256" key="8">
    <source>
        <dbReference type="ARBA" id="ARBA00023166"/>
    </source>
</evidence>
<keyword evidence="19" id="KW-1185">Reference proteome</keyword>
<feature type="domain" description="Glucose-methanol-choline oxidoreductase C-terminal" evidence="17">
    <location>
        <begin position="473"/>
        <end position="525"/>
    </location>
</feature>
<dbReference type="InterPro" id="IPR006311">
    <property type="entry name" value="TAT_signal"/>
</dbReference>
<organism evidence="18 19">
    <name type="scientific">Gordonia jinghuaiqii</name>
    <dbReference type="NCBI Taxonomy" id="2758710"/>
    <lineage>
        <taxon>Bacteria</taxon>
        <taxon>Bacillati</taxon>
        <taxon>Actinomycetota</taxon>
        <taxon>Actinomycetes</taxon>
        <taxon>Mycobacteriales</taxon>
        <taxon>Gordoniaceae</taxon>
        <taxon>Gordonia</taxon>
    </lineage>
</organism>
<dbReference type="InterPro" id="IPR052542">
    <property type="entry name" value="Cholesterol_Oxidase"/>
</dbReference>
<dbReference type="InterPro" id="IPR036188">
    <property type="entry name" value="FAD/NAD-bd_sf"/>
</dbReference>
<keyword evidence="7" id="KW-0443">Lipid metabolism</keyword>
<evidence type="ECO:0000256" key="3">
    <source>
        <dbReference type="ARBA" id="ARBA00022548"/>
    </source>
</evidence>